<evidence type="ECO:0000313" key="1">
    <source>
        <dbReference type="EMBL" id="GAI91199.1"/>
    </source>
</evidence>
<name>X1UFT6_9ZZZZ</name>
<comment type="caution">
    <text evidence="1">The sequence shown here is derived from an EMBL/GenBank/DDBJ whole genome shotgun (WGS) entry which is preliminary data.</text>
</comment>
<organism evidence="1">
    <name type="scientific">marine sediment metagenome</name>
    <dbReference type="NCBI Taxonomy" id="412755"/>
    <lineage>
        <taxon>unclassified sequences</taxon>
        <taxon>metagenomes</taxon>
        <taxon>ecological metagenomes</taxon>
    </lineage>
</organism>
<sequence length="39" mass="4564">AFRYHQDVLAQVLDLRARARNIEGILDMQPLRGLNEKEN</sequence>
<feature type="non-terminal residue" evidence="1">
    <location>
        <position position="1"/>
    </location>
</feature>
<dbReference type="AlphaFoldDB" id="X1UFT6"/>
<accession>X1UFT6</accession>
<protein>
    <submittedName>
        <fullName evidence="1">Uncharacterized protein</fullName>
    </submittedName>
</protein>
<proteinExistence type="predicted"/>
<reference evidence="1" key="1">
    <citation type="journal article" date="2014" name="Front. Microbiol.">
        <title>High frequency of phylogenetically diverse reductive dehalogenase-homologous genes in deep subseafloor sedimentary metagenomes.</title>
        <authorList>
            <person name="Kawai M."/>
            <person name="Futagami T."/>
            <person name="Toyoda A."/>
            <person name="Takaki Y."/>
            <person name="Nishi S."/>
            <person name="Hori S."/>
            <person name="Arai W."/>
            <person name="Tsubouchi T."/>
            <person name="Morono Y."/>
            <person name="Uchiyama I."/>
            <person name="Ito T."/>
            <person name="Fujiyama A."/>
            <person name="Inagaki F."/>
            <person name="Takami H."/>
        </authorList>
    </citation>
    <scope>NUCLEOTIDE SEQUENCE</scope>
    <source>
        <strain evidence="1">Expedition CK06-06</strain>
    </source>
</reference>
<gene>
    <name evidence="1" type="ORF">S12H4_40203</name>
</gene>
<dbReference type="EMBL" id="BARW01024382">
    <property type="protein sequence ID" value="GAI91199.1"/>
    <property type="molecule type" value="Genomic_DNA"/>
</dbReference>